<evidence type="ECO:0000313" key="3">
    <source>
        <dbReference type="Proteomes" id="UP001303115"/>
    </source>
</evidence>
<evidence type="ECO:0000313" key="2">
    <source>
        <dbReference type="EMBL" id="KAK4041560.1"/>
    </source>
</evidence>
<feature type="region of interest" description="Disordered" evidence="1">
    <location>
        <begin position="1"/>
        <end position="89"/>
    </location>
</feature>
<dbReference type="EMBL" id="MU854355">
    <property type="protein sequence ID" value="KAK4041560.1"/>
    <property type="molecule type" value="Genomic_DNA"/>
</dbReference>
<name>A0AAN6PN65_9PEZI</name>
<dbReference type="Proteomes" id="UP001303115">
    <property type="component" value="Unassembled WGS sequence"/>
</dbReference>
<comment type="caution">
    <text evidence="2">The sequence shown here is derived from an EMBL/GenBank/DDBJ whole genome shotgun (WGS) entry which is preliminary data.</text>
</comment>
<feature type="compositionally biased region" description="Polar residues" evidence="1">
    <location>
        <begin position="63"/>
        <end position="84"/>
    </location>
</feature>
<protein>
    <submittedName>
        <fullName evidence="2">Uncharacterized protein</fullName>
    </submittedName>
</protein>
<dbReference type="AlphaFoldDB" id="A0AAN6PN65"/>
<reference evidence="3" key="1">
    <citation type="journal article" date="2023" name="Mol. Phylogenet. Evol.">
        <title>Genome-scale phylogeny and comparative genomics of the fungal order Sordariales.</title>
        <authorList>
            <person name="Hensen N."/>
            <person name="Bonometti L."/>
            <person name="Westerberg I."/>
            <person name="Brannstrom I.O."/>
            <person name="Guillou S."/>
            <person name="Cros-Aarteil S."/>
            <person name="Calhoun S."/>
            <person name="Haridas S."/>
            <person name="Kuo A."/>
            <person name="Mondo S."/>
            <person name="Pangilinan J."/>
            <person name="Riley R."/>
            <person name="LaButti K."/>
            <person name="Andreopoulos B."/>
            <person name="Lipzen A."/>
            <person name="Chen C."/>
            <person name="Yan M."/>
            <person name="Daum C."/>
            <person name="Ng V."/>
            <person name="Clum A."/>
            <person name="Steindorff A."/>
            <person name="Ohm R.A."/>
            <person name="Martin F."/>
            <person name="Silar P."/>
            <person name="Natvig D.O."/>
            <person name="Lalanne C."/>
            <person name="Gautier V."/>
            <person name="Ament-Velasquez S.L."/>
            <person name="Kruys A."/>
            <person name="Hutchinson M.I."/>
            <person name="Powell A.J."/>
            <person name="Barry K."/>
            <person name="Miller A.N."/>
            <person name="Grigoriev I.V."/>
            <person name="Debuchy R."/>
            <person name="Gladieux P."/>
            <person name="Hiltunen Thoren M."/>
            <person name="Johannesson H."/>
        </authorList>
    </citation>
    <scope>NUCLEOTIDE SEQUENCE [LARGE SCALE GENOMIC DNA]</scope>
    <source>
        <strain evidence="3">CBS 284.82</strain>
    </source>
</reference>
<feature type="compositionally biased region" description="Low complexity" evidence="1">
    <location>
        <begin position="31"/>
        <end position="44"/>
    </location>
</feature>
<evidence type="ECO:0000256" key="1">
    <source>
        <dbReference type="SAM" id="MobiDB-lite"/>
    </source>
</evidence>
<sequence>MARKNNKGSPAKNADSPPVPRSQKPRAPRSQAQGPQPKPAAAKTSTKKTEQRPEAKPKATGIPSPNRSSSAPKTGLTSVPQTPGTERPAVLPWVLNPKYSSAVEAGDTSHSILVQLLGITELGGMIIELLVPSIGDLTALAMTCKRARACMRRYFDVWDFRLREFSTDAYREKRDDNNRLLQQGGVRINTLVISPVSDEPEGLQNPCMADFKSMMKLCGAITEIPSTFRSLVLDQVPFFDVKMFELMIKTMPTLETVTITRCIMLDITKLPQLLAAIKRHPRLMKTRRTRPMFDNAWAKKLARAMRKTRITPEQEAQAQGVAARRTPAPTMPVPTMPNPKKDDEDYVCLDFFPFFFHGPSSGPRLGSYGVTHNEPTFNTPKAVFAVILQCWDLAQEVGMDLVSESSSFWRFVRQLPGPDALWAMKAREALLTREYEKVILPTRHQQMVQDRFADDLTAALTGDNQDHPKAPPLMRTYLPPDYVDRGKYWRLKAKCGICKFTYPVSLFPLQRDACWSCKMTRFVKYMEDSHGRLWQESALQKLQHGLDLRSTDLHKLLLHIRKQALKKAMCDVRVADWVREYFLNLPTRAGPNPNAPPSADNWDTAVPAEVLHCPPPPRGLDATRASMVRWRWNYAEATEAFDCRQGGPQWAHPCQTPLSAGHSDGDNSGGAETKEQFGKKWEWTRGSDELFITRYLKVNEAERQHQGSFGTPVAEIYNRDDERVLKALKNSRQRPDWRDYIMILEWCDQNKLDKEVHREQYGKVQDCLHSMSTPTRKPFNLDTPLPDPGVDKEAYDQLIKEAAMLPPYNHSRSSSHR</sequence>
<accession>A0AAN6PN65</accession>
<organism evidence="2 3">
    <name type="scientific">Parachaetomium inaequale</name>
    <dbReference type="NCBI Taxonomy" id="2588326"/>
    <lineage>
        <taxon>Eukaryota</taxon>
        <taxon>Fungi</taxon>
        <taxon>Dikarya</taxon>
        <taxon>Ascomycota</taxon>
        <taxon>Pezizomycotina</taxon>
        <taxon>Sordariomycetes</taxon>
        <taxon>Sordariomycetidae</taxon>
        <taxon>Sordariales</taxon>
        <taxon>Chaetomiaceae</taxon>
        <taxon>Parachaetomium</taxon>
    </lineage>
</organism>
<feature type="region of interest" description="Disordered" evidence="1">
    <location>
        <begin position="652"/>
        <end position="676"/>
    </location>
</feature>
<proteinExistence type="predicted"/>
<feature type="compositionally biased region" description="Basic and acidic residues" evidence="1">
    <location>
        <begin position="47"/>
        <end position="57"/>
    </location>
</feature>
<feature type="region of interest" description="Disordered" evidence="1">
    <location>
        <begin position="308"/>
        <end position="339"/>
    </location>
</feature>
<gene>
    <name evidence="2" type="ORF">C8A01DRAFT_14696</name>
</gene>
<keyword evidence="3" id="KW-1185">Reference proteome</keyword>